<sequence length="89" mass="9948">MGVSKVARVSGHLGNAWATLGNKYVNQWSKDNFHTFDHHSFDDHPFEGVTKNPYPKVKAKFQAPKTKGEKRGPESEQQPIVKTTPASVE</sequence>
<reference evidence="2 3" key="1">
    <citation type="journal article" date="2019" name="Sci. Rep.">
        <title>Orb-weaving spider Araneus ventricosus genome elucidates the spidroin gene catalogue.</title>
        <authorList>
            <person name="Kono N."/>
            <person name="Nakamura H."/>
            <person name="Ohtoshi R."/>
            <person name="Moran D.A.P."/>
            <person name="Shinohara A."/>
            <person name="Yoshida Y."/>
            <person name="Fujiwara M."/>
            <person name="Mori M."/>
            <person name="Tomita M."/>
            <person name="Arakawa K."/>
        </authorList>
    </citation>
    <scope>NUCLEOTIDE SEQUENCE [LARGE SCALE GENOMIC DNA]</scope>
</reference>
<evidence type="ECO:0000256" key="1">
    <source>
        <dbReference type="SAM" id="MobiDB-lite"/>
    </source>
</evidence>
<protein>
    <submittedName>
        <fullName evidence="2">Uncharacterized protein</fullName>
    </submittedName>
</protein>
<organism evidence="2 3">
    <name type="scientific">Araneus ventricosus</name>
    <name type="common">Orbweaver spider</name>
    <name type="synonym">Epeira ventricosa</name>
    <dbReference type="NCBI Taxonomy" id="182803"/>
    <lineage>
        <taxon>Eukaryota</taxon>
        <taxon>Metazoa</taxon>
        <taxon>Ecdysozoa</taxon>
        <taxon>Arthropoda</taxon>
        <taxon>Chelicerata</taxon>
        <taxon>Arachnida</taxon>
        <taxon>Araneae</taxon>
        <taxon>Araneomorphae</taxon>
        <taxon>Entelegynae</taxon>
        <taxon>Araneoidea</taxon>
        <taxon>Araneidae</taxon>
        <taxon>Araneus</taxon>
    </lineage>
</organism>
<dbReference type="AlphaFoldDB" id="A0A4Y2K0D2"/>
<keyword evidence="3" id="KW-1185">Reference proteome</keyword>
<gene>
    <name evidence="2" type="ORF">AVEN_90600_1</name>
</gene>
<name>A0A4Y2K0D2_ARAVE</name>
<feature type="compositionally biased region" description="Polar residues" evidence="1">
    <location>
        <begin position="75"/>
        <end position="89"/>
    </location>
</feature>
<dbReference type="Proteomes" id="UP000499080">
    <property type="component" value="Unassembled WGS sequence"/>
</dbReference>
<evidence type="ECO:0000313" key="2">
    <source>
        <dbReference type="EMBL" id="GBM95794.1"/>
    </source>
</evidence>
<evidence type="ECO:0000313" key="3">
    <source>
        <dbReference type="Proteomes" id="UP000499080"/>
    </source>
</evidence>
<accession>A0A4Y2K0D2</accession>
<dbReference type="EMBL" id="BGPR01004091">
    <property type="protein sequence ID" value="GBM95794.1"/>
    <property type="molecule type" value="Genomic_DNA"/>
</dbReference>
<comment type="caution">
    <text evidence="2">The sequence shown here is derived from an EMBL/GenBank/DDBJ whole genome shotgun (WGS) entry which is preliminary data.</text>
</comment>
<proteinExistence type="predicted"/>
<feature type="region of interest" description="Disordered" evidence="1">
    <location>
        <begin position="46"/>
        <end position="89"/>
    </location>
</feature>